<dbReference type="EMBL" id="BMAW01005018">
    <property type="protein sequence ID" value="GFS92032.1"/>
    <property type="molecule type" value="Genomic_DNA"/>
</dbReference>
<gene>
    <name evidence="1" type="ORF">NPIL_190611</name>
</gene>
<sequence>SDYSSPDYAYGGGNLFPYDNFFNPNLFDYGKNEFLQYVN</sequence>
<proteinExistence type="predicted"/>
<evidence type="ECO:0000313" key="1">
    <source>
        <dbReference type="EMBL" id="GFS92032.1"/>
    </source>
</evidence>
<protein>
    <submittedName>
        <fullName evidence="1">Uncharacterized protein</fullName>
    </submittedName>
</protein>
<comment type="caution">
    <text evidence="1">The sequence shown here is derived from an EMBL/GenBank/DDBJ whole genome shotgun (WGS) entry which is preliminary data.</text>
</comment>
<dbReference type="Proteomes" id="UP000887013">
    <property type="component" value="Unassembled WGS sequence"/>
</dbReference>
<evidence type="ECO:0000313" key="2">
    <source>
        <dbReference type="Proteomes" id="UP000887013"/>
    </source>
</evidence>
<keyword evidence="2" id="KW-1185">Reference proteome</keyword>
<feature type="non-terminal residue" evidence="1">
    <location>
        <position position="39"/>
    </location>
</feature>
<dbReference type="AlphaFoldDB" id="A0A8X6N3Q5"/>
<name>A0A8X6N3Q5_NEPPI</name>
<reference evidence="1" key="1">
    <citation type="submission" date="2020-08" db="EMBL/GenBank/DDBJ databases">
        <title>Multicomponent nature underlies the extraordinary mechanical properties of spider dragline silk.</title>
        <authorList>
            <person name="Kono N."/>
            <person name="Nakamura H."/>
            <person name="Mori M."/>
            <person name="Yoshida Y."/>
            <person name="Ohtoshi R."/>
            <person name="Malay A.D."/>
            <person name="Moran D.A.P."/>
            <person name="Tomita M."/>
            <person name="Numata K."/>
            <person name="Arakawa K."/>
        </authorList>
    </citation>
    <scope>NUCLEOTIDE SEQUENCE</scope>
</reference>
<accession>A0A8X6N3Q5</accession>
<organism evidence="1 2">
    <name type="scientific">Nephila pilipes</name>
    <name type="common">Giant wood spider</name>
    <name type="synonym">Nephila maculata</name>
    <dbReference type="NCBI Taxonomy" id="299642"/>
    <lineage>
        <taxon>Eukaryota</taxon>
        <taxon>Metazoa</taxon>
        <taxon>Ecdysozoa</taxon>
        <taxon>Arthropoda</taxon>
        <taxon>Chelicerata</taxon>
        <taxon>Arachnida</taxon>
        <taxon>Araneae</taxon>
        <taxon>Araneomorphae</taxon>
        <taxon>Entelegynae</taxon>
        <taxon>Araneoidea</taxon>
        <taxon>Nephilidae</taxon>
        <taxon>Nephila</taxon>
    </lineage>
</organism>